<comment type="caution">
    <text evidence="6">The sequence shown here is derived from an EMBL/GenBank/DDBJ whole genome shotgun (WGS) entry which is preliminary data.</text>
</comment>
<dbReference type="PROSITE" id="PS00109">
    <property type="entry name" value="PROTEIN_KINASE_TYR"/>
    <property type="match status" value="1"/>
</dbReference>
<dbReference type="SMART" id="SM00173">
    <property type="entry name" value="RAS"/>
    <property type="match status" value="1"/>
</dbReference>
<dbReference type="SUPFAM" id="SSF56112">
    <property type="entry name" value="Protein kinase-like (PK-like)"/>
    <property type="match status" value="1"/>
</dbReference>
<feature type="domain" description="Protein kinase" evidence="5">
    <location>
        <begin position="137"/>
        <end position="423"/>
    </location>
</feature>
<dbReference type="InterPro" id="IPR051681">
    <property type="entry name" value="Ser/Thr_Kinases-Pseudokinases"/>
</dbReference>
<sequence length="647" mass="72785">MLHNSASLFISFLFIFMTKDSLSLDVMSLPKLERKVRRQSCIIEAEVNQKSSGKWTEECILAGEKPPYRIAVGLMRQNEPKLSQLKELLQKIPSLKRAADGGLQATYQPSSNVHGNPEESCDGADEIQLCCRMLPDLKRKELIGGGSFGSVYKATLNGKPVAVKIRHERYFRERRGNNKYMVQFQAECEILQNLQHKNVVMLLEFFISHSSPPMLITELLDCDLGKYIRNCHPGKIPYSETVSIMLDVAEGLGYLHQQNPPILHRDLASKNILLTKGRQAKIADVGLAKMHPEGKQIYCSPVPGTPAYAAPETFYPDYDARFPTTRRVEYDTKIDIFSFGITLMEVINGKSPSPQPSDQPFTSDGVQIPVKDRRKCDIELMGEHQLKEIVFHCIEDSTDRRPSAEELTEMLRRESSKIKHKEMIANNRARGEIPMIEVAVLGQSGVGKTCLISQFVNHKFDENVAPTCGSGYQHVVINVHGKDFKLIIADTAGQERFNHSITPASIRRSQGILLVYDVEDPSSLMEGIPETLQWIHENRPDIPSLISVGNKGDLTENEPSKLVIPTKEGERFAQSCGIPFTETSAKSGKNVQKVFEMIAKNIYDYLELSDIEIYISDERRDTIPFTVSNDPPRGRSILERIGDCCKF</sequence>
<evidence type="ECO:0000313" key="7">
    <source>
        <dbReference type="Proteomes" id="UP000225706"/>
    </source>
</evidence>
<dbReference type="PROSITE" id="PS50011">
    <property type="entry name" value="PROTEIN_KINASE_DOM"/>
    <property type="match status" value="1"/>
</dbReference>
<dbReference type="FunFam" id="3.40.50.300:FF:001447">
    <property type="entry name" value="Ras-related protein Rab-1B"/>
    <property type="match status" value="1"/>
</dbReference>
<dbReference type="InterPro" id="IPR011009">
    <property type="entry name" value="Kinase-like_dom_sf"/>
</dbReference>
<evidence type="ECO:0000313" key="6">
    <source>
        <dbReference type="EMBL" id="PFX20190.1"/>
    </source>
</evidence>
<reference evidence="7" key="1">
    <citation type="journal article" date="2017" name="bioRxiv">
        <title>Comparative analysis of the genomes of Stylophora pistillata and Acropora digitifera provides evidence for extensive differences between species of corals.</title>
        <authorList>
            <person name="Voolstra C.R."/>
            <person name="Li Y."/>
            <person name="Liew Y.J."/>
            <person name="Baumgarten S."/>
            <person name="Zoccola D."/>
            <person name="Flot J.-F."/>
            <person name="Tambutte S."/>
            <person name="Allemand D."/>
            <person name="Aranda M."/>
        </authorList>
    </citation>
    <scope>NUCLEOTIDE SEQUENCE [LARGE SCALE GENOMIC DNA]</scope>
</reference>
<proteinExistence type="predicted"/>
<dbReference type="PROSITE" id="PS51421">
    <property type="entry name" value="RAS"/>
    <property type="match status" value="1"/>
</dbReference>
<dbReference type="EMBL" id="LSMT01000327">
    <property type="protein sequence ID" value="PFX20190.1"/>
    <property type="molecule type" value="Genomic_DNA"/>
</dbReference>
<dbReference type="GO" id="GO:0004674">
    <property type="term" value="F:protein serine/threonine kinase activity"/>
    <property type="evidence" value="ECO:0007669"/>
    <property type="project" value="TreeGrafter"/>
</dbReference>
<dbReference type="InterPro" id="IPR008266">
    <property type="entry name" value="Tyr_kinase_AS"/>
</dbReference>
<dbReference type="SMART" id="SM00175">
    <property type="entry name" value="RAB"/>
    <property type="match status" value="1"/>
</dbReference>
<dbReference type="InterPro" id="IPR000719">
    <property type="entry name" value="Prot_kinase_dom"/>
</dbReference>
<dbReference type="PROSITE" id="PS51419">
    <property type="entry name" value="RAB"/>
    <property type="match status" value="1"/>
</dbReference>
<feature type="signal peptide" evidence="4">
    <location>
        <begin position="1"/>
        <end position="23"/>
    </location>
</feature>
<dbReference type="GO" id="GO:0005525">
    <property type="term" value="F:GTP binding"/>
    <property type="evidence" value="ECO:0007669"/>
    <property type="project" value="InterPro"/>
</dbReference>
<dbReference type="AlphaFoldDB" id="A0A2B4RUF7"/>
<dbReference type="NCBIfam" id="TIGR00231">
    <property type="entry name" value="small_GTP"/>
    <property type="match status" value="1"/>
</dbReference>
<dbReference type="Pfam" id="PF00069">
    <property type="entry name" value="Pkinase"/>
    <property type="match status" value="1"/>
</dbReference>
<name>A0A2B4RUF7_STYPI</name>
<feature type="binding site" evidence="3">
    <location>
        <position position="164"/>
    </location>
    <ligand>
        <name>ATP</name>
        <dbReference type="ChEBI" id="CHEBI:30616"/>
    </ligand>
</feature>
<evidence type="ECO:0000256" key="4">
    <source>
        <dbReference type="SAM" id="SignalP"/>
    </source>
</evidence>
<dbReference type="PROSITE" id="PS00107">
    <property type="entry name" value="PROTEIN_KINASE_ATP"/>
    <property type="match status" value="1"/>
</dbReference>
<evidence type="ECO:0000256" key="1">
    <source>
        <dbReference type="ARBA" id="ARBA00022741"/>
    </source>
</evidence>
<dbReference type="PANTHER" id="PTHR44329:SF298">
    <property type="entry name" value="MIXED LINEAGE KINASE DOMAIN-LIKE PROTEIN"/>
    <property type="match status" value="1"/>
</dbReference>
<keyword evidence="1 3" id="KW-0547">Nucleotide-binding</keyword>
<dbReference type="PROSITE" id="PS51420">
    <property type="entry name" value="RHO"/>
    <property type="match status" value="1"/>
</dbReference>
<dbReference type="PANTHER" id="PTHR44329">
    <property type="entry name" value="SERINE/THREONINE-PROTEIN KINASE TNNI3K-RELATED"/>
    <property type="match status" value="1"/>
</dbReference>
<keyword evidence="7" id="KW-1185">Reference proteome</keyword>
<dbReference type="GO" id="GO:0005524">
    <property type="term" value="F:ATP binding"/>
    <property type="evidence" value="ECO:0007669"/>
    <property type="project" value="UniProtKB-UniRule"/>
</dbReference>
<dbReference type="CDD" id="cd00154">
    <property type="entry name" value="Rab"/>
    <property type="match status" value="1"/>
</dbReference>
<dbReference type="SMART" id="SM00174">
    <property type="entry name" value="RHO"/>
    <property type="match status" value="1"/>
</dbReference>
<dbReference type="InterPro" id="IPR001806">
    <property type="entry name" value="Small_GTPase"/>
</dbReference>
<dbReference type="GO" id="GO:0004713">
    <property type="term" value="F:protein tyrosine kinase activity"/>
    <property type="evidence" value="ECO:0007669"/>
    <property type="project" value="InterPro"/>
</dbReference>
<keyword evidence="4" id="KW-0732">Signal</keyword>
<accession>A0A2B4RUF7</accession>
<dbReference type="Pfam" id="PF00071">
    <property type="entry name" value="Ras"/>
    <property type="match status" value="1"/>
</dbReference>
<dbReference type="SUPFAM" id="SSF52540">
    <property type="entry name" value="P-loop containing nucleoside triphosphate hydrolases"/>
    <property type="match status" value="1"/>
</dbReference>
<protein>
    <submittedName>
        <fullName evidence="6">Ras-related protein RAB1BV</fullName>
    </submittedName>
</protein>
<evidence type="ECO:0000259" key="5">
    <source>
        <dbReference type="PROSITE" id="PS50011"/>
    </source>
</evidence>
<dbReference type="InterPro" id="IPR017441">
    <property type="entry name" value="Protein_kinase_ATP_BS"/>
</dbReference>
<dbReference type="Gene3D" id="1.10.510.10">
    <property type="entry name" value="Transferase(Phosphotransferase) domain 1"/>
    <property type="match status" value="1"/>
</dbReference>
<dbReference type="GO" id="GO:0003924">
    <property type="term" value="F:GTPase activity"/>
    <property type="evidence" value="ECO:0007669"/>
    <property type="project" value="InterPro"/>
</dbReference>
<gene>
    <name evidence="6" type="primary">RAB1BV</name>
    <name evidence="6" type="ORF">AWC38_SpisGene15376</name>
</gene>
<dbReference type="Proteomes" id="UP000225706">
    <property type="component" value="Unassembled WGS sequence"/>
</dbReference>
<feature type="chain" id="PRO_5013310186" evidence="4">
    <location>
        <begin position="24"/>
        <end position="647"/>
    </location>
</feature>
<dbReference type="Gene3D" id="3.40.50.300">
    <property type="entry name" value="P-loop containing nucleotide triphosphate hydrolases"/>
    <property type="match status" value="1"/>
</dbReference>
<dbReference type="InterPro" id="IPR027417">
    <property type="entry name" value="P-loop_NTPase"/>
</dbReference>
<organism evidence="6 7">
    <name type="scientific">Stylophora pistillata</name>
    <name type="common">Smooth cauliflower coral</name>
    <dbReference type="NCBI Taxonomy" id="50429"/>
    <lineage>
        <taxon>Eukaryota</taxon>
        <taxon>Metazoa</taxon>
        <taxon>Cnidaria</taxon>
        <taxon>Anthozoa</taxon>
        <taxon>Hexacorallia</taxon>
        <taxon>Scleractinia</taxon>
        <taxon>Astrocoeniina</taxon>
        <taxon>Pocilloporidae</taxon>
        <taxon>Stylophora</taxon>
    </lineage>
</organism>
<evidence type="ECO:0000256" key="3">
    <source>
        <dbReference type="PROSITE-ProRule" id="PRU10141"/>
    </source>
</evidence>
<dbReference type="SMART" id="SM00219">
    <property type="entry name" value="TyrKc"/>
    <property type="match status" value="1"/>
</dbReference>
<dbReference type="PRINTS" id="PR00449">
    <property type="entry name" value="RASTRNSFRMNG"/>
</dbReference>
<dbReference type="InterPro" id="IPR005225">
    <property type="entry name" value="Small_GTP-bd"/>
</dbReference>
<dbReference type="OrthoDB" id="4062651at2759"/>
<keyword evidence="2 3" id="KW-0067">ATP-binding</keyword>
<dbReference type="InterPro" id="IPR020635">
    <property type="entry name" value="Tyr_kinase_cat_dom"/>
</dbReference>
<evidence type="ECO:0000256" key="2">
    <source>
        <dbReference type="ARBA" id="ARBA00022840"/>
    </source>
</evidence>